<comment type="caution">
    <text evidence="1">The sequence shown here is derived from an EMBL/GenBank/DDBJ whole genome shotgun (WGS) entry which is preliminary data.</text>
</comment>
<evidence type="ECO:0000313" key="2">
    <source>
        <dbReference type="Proteomes" id="UP001249851"/>
    </source>
</evidence>
<organism evidence="1 2">
    <name type="scientific">Acropora cervicornis</name>
    <name type="common">Staghorn coral</name>
    <dbReference type="NCBI Taxonomy" id="6130"/>
    <lineage>
        <taxon>Eukaryota</taxon>
        <taxon>Metazoa</taxon>
        <taxon>Cnidaria</taxon>
        <taxon>Anthozoa</taxon>
        <taxon>Hexacorallia</taxon>
        <taxon>Scleractinia</taxon>
        <taxon>Astrocoeniina</taxon>
        <taxon>Acroporidae</taxon>
        <taxon>Acropora</taxon>
    </lineage>
</organism>
<keyword evidence="2" id="KW-1185">Reference proteome</keyword>
<dbReference type="EMBL" id="JARQWQ010000006">
    <property type="protein sequence ID" value="KAK2571442.1"/>
    <property type="molecule type" value="Genomic_DNA"/>
</dbReference>
<reference evidence="1" key="1">
    <citation type="journal article" date="2023" name="G3 (Bethesda)">
        <title>Whole genome assembly and annotation of the endangered Caribbean coral Acropora cervicornis.</title>
        <authorList>
            <person name="Selwyn J.D."/>
            <person name="Vollmer S.V."/>
        </authorList>
    </citation>
    <scope>NUCLEOTIDE SEQUENCE</scope>
    <source>
        <strain evidence="1">K2</strain>
    </source>
</reference>
<gene>
    <name evidence="1" type="ORF">P5673_004037</name>
</gene>
<reference evidence="1" key="2">
    <citation type="journal article" date="2023" name="Science">
        <title>Genomic signatures of disease resistance in endangered staghorn corals.</title>
        <authorList>
            <person name="Vollmer S.V."/>
            <person name="Selwyn J.D."/>
            <person name="Despard B.A."/>
            <person name="Roesel C.L."/>
        </authorList>
    </citation>
    <scope>NUCLEOTIDE SEQUENCE</scope>
    <source>
        <strain evidence="1">K2</strain>
    </source>
</reference>
<proteinExistence type="predicted"/>
<protein>
    <submittedName>
        <fullName evidence="1">Uncharacterized protein</fullName>
    </submittedName>
</protein>
<dbReference type="AlphaFoldDB" id="A0AAD9VEW6"/>
<name>A0AAD9VEW6_ACRCE</name>
<accession>A0AAD9VEW6</accession>
<sequence>MRGICADNTASSVMISTYLEVLNYCSMLKMDEQFMDQNNAYSLSQHACKRELSWKYSIYSPSPPHKRS</sequence>
<dbReference type="Proteomes" id="UP001249851">
    <property type="component" value="Unassembled WGS sequence"/>
</dbReference>
<evidence type="ECO:0000313" key="1">
    <source>
        <dbReference type="EMBL" id="KAK2571442.1"/>
    </source>
</evidence>